<protein>
    <submittedName>
        <fullName evidence="1">Uncharacterized protein</fullName>
    </submittedName>
</protein>
<organism evidence="1 2">
    <name type="scientific">Faucicola osloensis</name>
    <name type="common">Moraxella osloensis</name>
    <dbReference type="NCBI Taxonomy" id="34062"/>
    <lineage>
        <taxon>Bacteria</taxon>
        <taxon>Pseudomonadati</taxon>
        <taxon>Pseudomonadota</taxon>
        <taxon>Gammaproteobacteria</taxon>
        <taxon>Moraxellales</taxon>
        <taxon>Moraxellaceae</taxon>
        <taxon>Faucicola</taxon>
    </lineage>
</organism>
<evidence type="ECO:0000313" key="2">
    <source>
        <dbReference type="Proteomes" id="UP000229340"/>
    </source>
</evidence>
<dbReference type="RefSeq" id="WP_100271430.1">
    <property type="nucleotide sequence ID" value="NZ_CP024450.1"/>
</dbReference>
<accession>A0A2D2LYS2</accession>
<proteinExistence type="predicted"/>
<reference evidence="2" key="1">
    <citation type="submission" date="2017-10" db="EMBL/GenBank/DDBJ databases">
        <title>Complete genome sequence of Moraxella osloensis NP7 isolated from human skin.</title>
        <authorList>
            <person name="Lee K."/>
            <person name="Lim J.Y."/>
            <person name="Hwang I."/>
        </authorList>
    </citation>
    <scope>NUCLEOTIDE SEQUENCE [LARGE SCALE GENOMIC DNA]</scope>
    <source>
        <strain evidence="2">NP7</strain>
        <plasmid evidence="2">pnp7-7</plasmid>
    </source>
</reference>
<gene>
    <name evidence="1" type="ORF">NP7_12575</name>
</gene>
<keyword evidence="1" id="KW-0614">Plasmid</keyword>
<evidence type="ECO:0000313" key="1">
    <source>
        <dbReference type="EMBL" id="ATR80169.1"/>
    </source>
</evidence>
<dbReference type="AlphaFoldDB" id="A0A2D2LYS2"/>
<dbReference type="Proteomes" id="UP000229340">
    <property type="component" value="Plasmid pNP7-7"/>
</dbReference>
<dbReference type="EMBL" id="CP024450">
    <property type="protein sequence ID" value="ATR80169.1"/>
    <property type="molecule type" value="Genomic_DNA"/>
</dbReference>
<geneLocation type="plasmid" evidence="2">
    <name>pnp7-7</name>
</geneLocation>
<name>A0A2D2LYS2_FAUOS</name>
<sequence>MPIDFQKYKDSLTRSVDVDIDQLESILYLAQQSLVNQSNDFQIPRDDDVDLVANKQQLEKTIQSIKDSFNYVDDEIAAESIKITIQYSHY</sequence>